<accession>A0A6C0DZ08</accession>
<name>A0A6C0DZ08_9ZZZZ</name>
<evidence type="ECO:0008006" key="3">
    <source>
        <dbReference type="Google" id="ProtNLM"/>
    </source>
</evidence>
<reference evidence="2" key="1">
    <citation type="journal article" date="2020" name="Nature">
        <title>Giant virus diversity and host interactions through global metagenomics.</title>
        <authorList>
            <person name="Schulz F."/>
            <person name="Roux S."/>
            <person name="Paez-Espino D."/>
            <person name="Jungbluth S."/>
            <person name="Walsh D.A."/>
            <person name="Denef V.J."/>
            <person name="McMahon K.D."/>
            <person name="Konstantinidis K.T."/>
            <person name="Eloe-Fadrosh E.A."/>
            <person name="Kyrpides N.C."/>
            <person name="Woyke T."/>
        </authorList>
    </citation>
    <scope>NUCLEOTIDE SEQUENCE</scope>
    <source>
        <strain evidence="2">GVMAG-M-3300023174-92</strain>
    </source>
</reference>
<dbReference type="AlphaFoldDB" id="A0A6C0DZ08"/>
<dbReference type="EMBL" id="MN739689">
    <property type="protein sequence ID" value="QHT21289.1"/>
    <property type="molecule type" value="Genomic_DNA"/>
</dbReference>
<organism evidence="2">
    <name type="scientific">viral metagenome</name>
    <dbReference type="NCBI Taxonomy" id="1070528"/>
    <lineage>
        <taxon>unclassified sequences</taxon>
        <taxon>metagenomes</taxon>
        <taxon>organismal metagenomes</taxon>
    </lineage>
</organism>
<proteinExistence type="predicted"/>
<feature type="compositionally biased region" description="Basic residues" evidence="1">
    <location>
        <begin position="25"/>
        <end position="39"/>
    </location>
</feature>
<evidence type="ECO:0000313" key="2">
    <source>
        <dbReference type="EMBL" id="QHT21289.1"/>
    </source>
</evidence>
<feature type="region of interest" description="Disordered" evidence="1">
    <location>
        <begin position="1"/>
        <end position="47"/>
    </location>
</feature>
<evidence type="ECO:0000256" key="1">
    <source>
        <dbReference type="SAM" id="MobiDB-lite"/>
    </source>
</evidence>
<protein>
    <recommendedName>
        <fullName evidence="3">Protein kinase domain-containing protein</fullName>
    </recommendedName>
</protein>
<sequence>MPSRKRCPNGTRFNRKTGACETQKNKRAKCPNGTRRNKQSGRCEPPLEPTNLEDALRRIRASERIRNFFVKNRHKIRSLFLKSVCADSGQCLAFGTHAEKIRRFFGGFTSFAFLTGIKKIGASSANGLIYELEYTHQNYTSYAVLKMNAATNTDSLLYEKLTGDTINRYSKYYPCFVETYGSYTLPKELWTKLMSRMTPLLKKKDLTEFSLDPNDSYDKVESCRPAYYKTKALLIQHIKPQPAYATFGDCLKYRWFIDTDLPFVLYQIYSVLGALANDFTHYDLHLQNVLMYRVKTYCYIVCHYHYADGSVLTFKSRYLPKIIDYGRSYVRHPDARESCEEFRKSLCAIKTCNPSGHPCGTKYGYTWLDPAPNSEFIHSTKPNMSHDLRLAHRAKTEMKKAGYDNGCLFDVLDRVIFTNKYGTKEEVVSGCDEGSIHNVKDMARAMHDFIQLPNIVKLSVDRYAGYRSLGDMHIYLDGSRPVRFDPSTPAPTP</sequence>